<name>A0ABM4C868_HYDVU</name>
<gene>
    <name evidence="4" type="primary">LOC136082433</name>
</gene>
<accession>A0ABM4C868</accession>
<reference evidence="4" key="1">
    <citation type="submission" date="2025-08" db="UniProtKB">
        <authorList>
            <consortium name="RefSeq"/>
        </authorList>
    </citation>
    <scope>IDENTIFICATION</scope>
</reference>
<dbReference type="GeneID" id="136082433"/>
<feature type="compositionally biased region" description="Polar residues" evidence="2">
    <location>
        <begin position="16"/>
        <end position="26"/>
    </location>
</feature>
<evidence type="ECO:0000313" key="3">
    <source>
        <dbReference type="Proteomes" id="UP001652625"/>
    </source>
</evidence>
<dbReference type="RefSeq" id="XP_065657810.1">
    <property type="nucleotide sequence ID" value="XM_065801738.1"/>
</dbReference>
<feature type="coiled-coil region" evidence="1">
    <location>
        <begin position="124"/>
        <end position="197"/>
    </location>
</feature>
<evidence type="ECO:0000313" key="4">
    <source>
        <dbReference type="RefSeq" id="XP_065657810.1"/>
    </source>
</evidence>
<keyword evidence="3" id="KW-1185">Reference proteome</keyword>
<evidence type="ECO:0000256" key="1">
    <source>
        <dbReference type="SAM" id="Coils"/>
    </source>
</evidence>
<protein>
    <submittedName>
        <fullName evidence="4">Uncharacterized protein LOC136082433</fullName>
    </submittedName>
</protein>
<dbReference type="Proteomes" id="UP001652625">
    <property type="component" value="Chromosome 07"/>
</dbReference>
<evidence type="ECO:0000256" key="2">
    <source>
        <dbReference type="SAM" id="MobiDB-lite"/>
    </source>
</evidence>
<feature type="region of interest" description="Disordered" evidence="2">
    <location>
        <begin position="1"/>
        <end position="26"/>
    </location>
</feature>
<organism evidence="3 4">
    <name type="scientific">Hydra vulgaris</name>
    <name type="common">Hydra</name>
    <name type="synonym">Hydra attenuata</name>
    <dbReference type="NCBI Taxonomy" id="6087"/>
    <lineage>
        <taxon>Eukaryota</taxon>
        <taxon>Metazoa</taxon>
        <taxon>Cnidaria</taxon>
        <taxon>Hydrozoa</taxon>
        <taxon>Hydroidolina</taxon>
        <taxon>Anthoathecata</taxon>
        <taxon>Aplanulata</taxon>
        <taxon>Hydridae</taxon>
        <taxon>Hydra</taxon>
    </lineage>
</organism>
<feature type="compositionally biased region" description="Basic residues" evidence="2">
    <location>
        <begin position="1"/>
        <end position="15"/>
    </location>
</feature>
<keyword evidence="1" id="KW-0175">Coiled coil</keyword>
<sequence length="347" mass="40064">MNNKMKSRRSFRNKHPSSLLQQSVDPGISNDRSNVFSINFQWTVGMNKTDCESCIESLDVVENNGNNLMSFFIEELEKAKSMTSVEDLKDVIENLNKRVQDCAPIIIDCASKSKSIFVKLLEVINNLNMVNSHLESEINEIKKTMNDLHHELVNYKEKAEELQVKMSNKISEQANEIEKVKEDKKQADIKINHLEGVVAKLNDHLKITEEDQAKLLIRQVINVVPTQMYWKIFSEKKRNKKTFWLSEIDCHLKKLPEITEFDKKENSKKVALFEEFREALGGDWKEMEHFMKKFKDDVGGNQVAHPLIASKNKILDAVDVLTKSQDIDEDDAVKISILANVWEDLNK</sequence>
<proteinExistence type="predicted"/>